<feature type="transmembrane region" description="Helical" evidence="6">
    <location>
        <begin position="63"/>
        <end position="81"/>
    </location>
</feature>
<reference evidence="9" key="1">
    <citation type="submission" date="2018-06" db="EMBL/GenBank/DDBJ databases">
        <title>Aestuariibacter litoralis strain KCTC 52945T.</title>
        <authorList>
            <person name="Li X."/>
            <person name="Salam N."/>
            <person name="Li J.-L."/>
            <person name="Chen Y.-M."/>
            <person name="Yang Z.-W."/>
            <person name="Zhang L.-Y."/>
            <person name="Han M.-X."/>
            <person name="Xiao M."/>
            <person name="Li W.-J."/>
        </authorList>
    </citation>
    <scope>NUCLEOTIDE SEQUENCE [LARGE SCALE GENOMIC DNA]</scope>
    <source>
        <strain evidence="9">KCTC 52945</strain>
    </source>
</reference>
<evidence type="ECO:0000256" key="3">
    <source>
        <dbReference type="ARBA" id="ARBA00022692"/>
    </source>
</evidence>
<evidence type="ECO:0000256" key="6">
    <source>
        <dbReference type="RuleBase" id="RU366058"/>
    </source>
</evidence>
<evidence type="ECO:0000259" key="7">
    <source>
        <dbReference type="Pfam" id="PF09335"/>
    </source>
</evidence>
<evidence type="ECO:0000256" key="1">
    <source>
        <dbReference type="ARBA" id="ARBA00004651"/>
    </source>
</evidence>
<comment type="caution">
    <text evidence="6">Lacks conserved residue(s) required for the propagation of feature annotation.</text>
</comment>
<feature type="transmembrane region" description="Helical" evidence="6">
    <location>
        <begin position="183"/>
        <end position="206"/>
    </location>
</feature>
<feature type="transmembrane region" description="Helical" evidence="6">
    <location>
        <begin position="243"/>
        <end position="263"/>
    </location>
</feature>
<keyword evidence="5 6" id="KW-0472">Membrane</keyword>
<comment type="subcellular location">
    <subcellularLocation>
        <location evidence="1 6">Cell membrane</location>
        <topology evidence="1 6">Multi-pass membrane protein</topology>
    </subcellularLocation>
</comment>
<sequence>MMTEASPPHPTDSLPGPAQPRRLWRWLPALLLLLAIGLGYGLGLQNRLSLPALIEHRDAIRGWVEGHFTLALAGFAALYVAVVALSLPAAAALSLAGGFLFGWMVSAPVTTLAATAGAAIVFEIVKTSLGATLAERSGPFLTRLSRGFAENGFGLLLFLRLTPVFPFWAVNAVAGLSRMPLSTFLAATLIGIIPGSIAFALIGAGLDGVIDDQLLAFKVCAEQNGAENCHLTLSPGMLISPELLWGLTGLGVVALLPTLLRLWRNRPR</sequence>
<keyword evidence="3 6" id="KW-0812">Transmembrane</keyword>
<dbReference type="RefSeq" id="WP_111198757.1">
    <property type="nucleotide sequence ID" value="NZ_QKVK01000005.1"/>
</dbReference>
<dbReference type="EMBL" id="QKVK01000005">
    <property type="protein sequence ID" value="PZF76520.1"/>
    <property type="molecule type" value="Genomic_DNA"/>
</dbReference>
<comment type="caution">
    <text evidence="8">The sequence shown here is derived from an EMBL/GenBank/DDBJ whole genome shotgun (WGS) entry which is preliminary data.</text>
</comment>
<evidence type="ECO:0000256" key="5">
    <source>
        <dbReference type="ARBA" id="ARBA00023136"/>
    </source>
</evidence>
<keyword evidence="4 6" id="KW-1133">Transmembrane helix</keyword>
<dbReference type="Pfam" id="PF09335">
    <property type="entry name" value="VTT_dom"/>
    <property type="match status" value="1"/>
</dbReference>
<proteinExistence type="inferred from homology"/>
<comment type="similarity">
    <text evidence="6">Belongs to the TVP38/TMEM64 family.</text>
</comment>
<dbReference type="AlphaFoldDB" id="A0A2W2AV78"/>
<evidence type="ECO:0000256" key="2">
    <source>
        <dbReference type="ARBA" id="ARBA00022475"/>
    </source>
</evidence>
<evidence type="ECO:0000313" key="8">
    <source>
        <dbReference type="EMBL" id="PZF76520.1"/>
    </source>
</evidence>
<evidence type="ECO:0000313" key="9">
    <source>
        <dbReference type="Proteomes" id="UP000248795"/>
    </source>
</evidence>
<accession>A0A2W2AV78</accession>
<dbReference type="GO" id="GO:0005886">
    <property type="term" value="C:plasma membrane"/>
    <property type="evidence" value="ECO:0007669"/>
    <property type="project" value="UniProtKB-SubCell"/>
</dbReference>
<dbReference type="InterPro" id="IPR015414">
    <property type="entry name" value="TMEM64"/>
</dbReference>
<name>A0A2W2AV78_9HYPH</name>
<gene>
    <name evidence="8" type="ORF">DK847_11985</name>
</gene>
<keyword evidence="2 6" id="KW-1003">Cell membrane</keyword>
<dbReference type="PANTHER" id="PTHR12677:SF59">
    <property type="entry name" value="GOLGI APPARATUS MEMBRANE PROTEIN TVP38-RELATED"/>
    <property type="match status" value="1"/>
</dbReference>
<keyword evidence="9" id="KW-1185">Reference proteome</keyword>
<protein>
    <recommendedName>
        <fullName evidence="6">TVP38/TMEM64 family membrane protein</fullName>
    </recommendedName>
</protein>
<dbReference type="PANTHER" id="PTHR12677">
    <property type="entry name" value="GOLGI APPARATUS MEMBRANE PROTEIN TVP38-RELATED"/>
    <property type="match status" value="1"/>
</dbReference>
<feature type="transmembrane region" description="Helical" evidence="6">
    <location>
        <begin position="23"/>
        <end position="42"/>
    </location>
</feature>
<feature type="domain" description="VTT" evidence="7">
    <location>
        <begin position="92"/>
        <end position="204"/>
    </location>
</feature>
<dbReference type="InterPro" id="IPR032816">
    <property type="entry name" value="VTT_dom"/>
</dbReference>
<organism evidence="8 9">
    <name type="scientific">Aestuariivirga litoralis</name>
    <dbReference type="NCBI Taxonomy" id="2650924"/>
    <lineage>
        <taxon>Bacteria</taxon>
        <taxon>Pseudomonadati</taxon>
        <taxon>Pseudomonadota</taxon>
        <taxon>Alphaproteobacteria</taxon>
        <taxon>Hyphomicrobiales</taxon>
        <taxon>Aestuariivirgaceae</taxon>
        <taxon>Aestuariivirga</taxon>
    </lineage>
</organism>
<evidence type="ECO:0000256" key="4">
    <source>
        <dbReference type="ARBA" id="ARBA00022989"/>
    </source>
</evidence>
<dbReference type="Proteomes" id="UP000248795">
    <property type="component" value="Unassembled WGS sequence"/>
</dbReference>